<dbReference type="EMBL" id="JASJEU010000012">
    <property type="protein sequence ID" value="MDJ1650227.1"/>
    <property type="molecule type" value="Genomic_DNA"/>
</dbReference>
<feature type="domain" description="DUF4143" evidence="2">
    <location>
        <begin position="205"/>
        <end position="362"/>
    </location>
</feature>
<sequence length="418" mass="47870">MINRPLYLDRIRPFIGKPIIKVVTGVRRSGKSTLLRLVQAELKNKGVSDDLMLDINLEAYSNREFKNPDALHAYIAEWIGETGGSEELHYLFLDEIQEVEAWEKLIPGLQVEFNIDVYLTGSNAHFLSSEFATYLSGRYVEFEVFPFSFSEFMRLRAEDGCVQTPDEAFDVYRVLGGFPFLAYLDYEQDPCREYLLSIYDTVVLKDMIERESIKDSALLGELLPFLIANIGHTFSGRSVERMLEGENISISIGSVLKYIQVACDANLLYRAPRVDVMSKKVFKNQEKYYLADHGIREAVYGNNDRNIDQVLENIVFVELIRYGWKVSVGDKPIEPSKNGSASKEIDFVATKGSRKLFIQVCYLLAEESTIAREFAPLEDLRSDFPKYVLSMDKVDRSQNGIIHKDIRTFLFEADELLK</sequence>
<proteinExistence type="predicted"/>
<name>A0ABT7DLE4_9ACTN</name>
<dbReference type="PANTHER" id="PTHR33295">
    <property type="entry name" value="ATPASE"/>
    <property type="match status" value="1"/>
</dbReference>
<dbReference type="InterPro" id="IPR025420">
    <property type="entry name" value="DUF4143"/>
</dbReference>
<dbReference type="GO" id="GO:0005524">
    <property type="term" value="F:ATP binding"/>
    <property type="evidence" value="ECO:0007669"/>
    <property type="project" value="UniProtKB-KW"/>
</dbReference>
<reference evidence="3 4" key="1">
    <citation type="submission" date="2023-05" db="EMBL/GenBank/DDBJ databases">
        <title>Gordonibacter KGMB12511T sp. nov., isolated from faeces of healthy Korean.</title>
        <authorList>
            <person name="Kim H.S."/>
            <person name="Kim J.-S."/>
            <person name="Suh M.K."/>
            <person name="Eom M.K."/>
            <person name="Do H.E."/>
            <person name="Lee J.-S."/>
        </authorList>
    </citation>
    <scope>NUCLEOTIDE SEQUENCE [LARGE SCALE GENOMIC DNA]</scope>
    <source>
        <strain evidence="3 4">KGMB12511</strain>
    </source>
</reference>
<dbReference type="RefSeq" id="WP_283831579.1">
    <property type="nucleotide sequence ID" value="NZ_JASJEU010000012.1"/>
</dbReference>
<dbReference type="PANTHER" id="PTHR33295:SF20">
    <property type="entry name" value="ATPASE"/>
    <property type="match status" value="1"/>
</dbReference>
<accession>A0ABT7DLE4</accession>
<dbReference type="Pfam" id="PF13173">
    <property type="entry name" value="AAA_14"/>
    <property type="match status" value="1"/>
</dbReference>
<keyword evidence="4" id="KW-1185">Reference proteome</keyword>
<dbReference type="InterPro" id="IPR027417">
    <property type="entry name" value="P-loop_NTPase"/>
</dbReference>
<dbReference type="Proteomes" id="UP001232750">
    <property type="component" value="Unassembled WGS sequence"/>
</dbReference>
<dbReference type="InterPro" id="IPR041682">
    <property type="entry name" value="AAA_14"/>
</dbReference>
<dbReference type="Pfam" id="PF13635">
    <property type="entry name" value="DUF4143"/>
    <property type="match status" value="1"/>
</dbReference>
<evidence type="ECO:0000313" key="3">
    <source>
        <dbReference type="EMBL" id="MDJ1650227.1"/>
    </source>
</evidence>
<protein>
    <submittedName>
        <fullName evidence="3">ATP-binding protein</fullName>
    </submittedName>
</protein>
<comment type="caution">
    <text evidence="3">The sequence shown here is derived from an EMBL/GenBank/DDBJ whole genome shotgun (WGS) entry which is preliminary data.</text>
</comment>
<evidence type="ECO:0000259" key="1">
    <source>
        <dbReference type="Pfam" id="PF13173"/>
    </source>
</evidence>
<evidence type="ECO:0000259" key="2">
    <source>
        <dbReference type="Pfam" id="PF13635"/>
    </source>
</evidence>
<dbReference type="SUPFAM" id="SSF52540">
    <property type="entry name" value="P-loop containing nucleoside triphosphate hydrolases"/>
    <property type="match status" value="1"/>
</dbReference>
<gene>
    <name evidence="3" type="ORF">QNJ86_05405</name>
</gene>
<keyword evidence="3" id="KW-0547">Nucleotide-binding</keyword>
<feature type="domain" description="AAA" evidence="1">
    <location>
        <begin position="20"/>
        <end position="153"/>
    </location>
</feature>
<organism evidence="3 4">
    <name type="scientific">Gordonibacter faecis</name>
    <dbReference type="NCBI Taxonomy" id="3047475"/>
    <lineage>
        <taxon>Bacteria</taxon>
        <taxon>Bacillati</taxon>
        <taxon>Actinomycetota</taxon>
        <taxon>Coriobacteriia</taxon>
        <taxon>Eggerthellales</taxon>
        <taxon>Eggerthellaceae</taxon>
        <taxon>Gordonibacter</taxon>
    </lineage>
</organism>
<keyword evidence="3" id="KW-0067">ATP-binding</keyword>
<evidence type="ECO:0000313" key="4">
    <source>
        <dbReference type="Proteomes" id="UP001232750"/>
    </source>
</evidence>